<organism evidence="5 6">
    <name type="scientific">Myriangium duriaei CBS 260.36</name>
    <dbReference type="NCBI Taxonomy" id="1168546"/>
    <lineage>
        <taxon>Eukaryota</taxon>
        <taxon>Fungi</taxon>
        <taxon>Dikarya</taxon>
        <taxon>Ascomycota</taxon>
        <taxon>Pezizomycotina</taxon>
        <taxon>Dothideomycetes</taxon>
        <taxon>Dothideomycetidae</taxon>
        <taxon>Myriangiales</taxon>
        <taxon>Myriangiaceae</taxon>
        <taxon>Myriangium</taxon>
    </lineage>
</organism>
<name>A0A9P4IYM6_9PEZI</name>
<evidence type="ECO:0000313" key="6">
    <source>
        <dbReference type="Proteomes" id="UP000799439"/>
    </source>
</evidence>
<comment type="similarity">
    <text evidence="2">Belongs to the cerato-platanin family.</text>
</comment>
<keyword evidence="6" id="KW-1185">Reference proteome</keyword>
<reference evidence="5" key="1">
    <citation type="journal article" date="2020" name="Stud. Mycol.">
        <title>101 Dothideomycetes genomes: a test case for predicting lifestyles and emergence of pathogens.</title>
        <authorList>
            <person name="Haridas S."/>
            <person name="Albert R."/>
            <person name="Binder M."/>
            <person name="Bloem J."/>
            <person name="Labutti K."/>
            <person name="Salamov A."/>
            <person name="Andreopoulos B."/>
            <person name="Baker S."/>
            <person name="Barry K."/>
            <person name="Bills G."/>
            <person name="Bluhm B."/>
            <person name="Cannon C."/>
            <person name="Castanera R."/>
            <person name="Culley D."/>
            <person name="Daum C."/>
            <person name="Ezra D."/>
            <person name="Gonzalez J."/>
            <person name="Henrissat B."/>
            <person name="Kuo A."/>
            <person name="Liang C."/>
            <person name="Lipzen A."/>
            <person name="Lutzoni F."/>
            <person name="Magnuson J."/>
            <person name="Mondo S."/>
            <person name="Nolan M."/>
            <person name="Ohm R."/>
            <person name="Pangilinan J."/>
            <person name="Park H.-J."/>
            <person name="Ramirez L."/>
            <person name="Alfaro M."/>
            <person name="Sun H."/>
            <person name="Tritt A."/>
            <person name="Yoshinaga Y."/>
            <person name="Zwiers L.-H."/>
            <person name="Turgeon B."/>
            <person name="Goodwin S."/>
            <person name="Spatafora J."/>
            <person name="Crous P."/>
            <person name="Grigoriev I."/>
        </authorList>
    </citation>
    <scope>NUCLEOTIDE SEQUENCE</scope>
    <source>
        <strain evidence="5">CBS 260.36</strain>
    </source>
</reference>
<dbReference type="Gene3D" id="2.40.40.10">
    <property type="entry name" value="RlpA-like domain"/>
    <property type="match status" value="1"/>
</dbReference>
<dbReference type="SUPFAM" id="SSF50685">
    <property type="entry name" value="Barwin-like endoglucanases"/>
    <property type="match status" value="1"/>
</dbReference>
<accession>A0A9P4IYM6</accession>
<dbReference type="CDD" id="cd22778">
    <property type="entry name" value="DPBB_CEPL-like"/>
    <property type="match status" value="1"/>
</dbReference>
<dbReference type="Proteomes" id="UP000799439">
    <property type="component" value="Unassembled WGS sequence"/>
</dbReference>
<keyword evidence="4" id="KW-0732">Signal</keyword>
<evidence type="ECO:0000313" key="5">
    <source>
        <dbReference type="EMBL" id="KAF2150875.1"/>
    </source>
</evidence>
<protein>
    <submittedName>
        <fullName evidence="5">Epl1 protein</fullName>
    </submittedName>
</protein>
<comment type="caution">
    <text evidence="5">The sequence shown here is derived from an EMBL/GenBank/DDBJ whole genome shotgun (WGS) entry which is preliminary data.</text>
</comment>
<feature type="signal peptide" evidence="4">
    <location>
        <begin position="1"/>
        <end position="15"/>
    </location>
</feature>
<evidence type="ECO:0000256" key="3">
    <source>
        <dbReference type="ARBA" id="ARBA00022525"/>
    </source>
</evidence>
<gene>
    <name evidence="5" type="ORF">K461DRAFT_270262</name>
</gene>
<dbReference type="GO" id="GO:0005576">
    <property type="term" value="C:extracellular region"/>
    <property type="evidence" value="ECO:0007669"/>
    <property type="project" value="UniProtKB-SubCell"/>
</dbReference>
<dbReference type="OrthoDB" id="4898945at2759"/>
<dbReference type="Pfam" id="PF07249">
    <property type="entry name" value="Cerato-platanin"/>
    <property type="match status" value="1"/>
</dbReference>
<proteinExistence type="inferred from homology"/>
<dbReference type="InterPro" id="IPR010829">
    <property type="entry name" value="Cerato-platanin"/>
</dbReference>
<evidence type="ECO:0000256" key="1">
    <source>
        <dbReference type="ARBA" id="ARBA00004613"/>
    </source>
</evidence>
<feature type="chain" id="PRO_5040240645" evidence="4">
    <location>
        <begin position="16"/>
        <end position="135"/>
    </location>
</feature>
<sequence>MQLLALLSTLALATATTVSYDTGYDDPNRSLNVLSCSDGANGLETRYNWQVQDQISHFPLIGGADAIAGWNSAACGTCWQLSYNGNTINVLAVDHAAAGFNIGQKAMDALTNGQSVQLGRIDAAATQVDKSACGL</sequence>
<dbReference type="AlphaFoldDB" id="A0A9P4IYM6"/>
<dbReference type="EMBL" id="ML996089">
    <property type="protein sequence ID" value="KAF2150875.1"/>
    <property type="molecule type" value="Genomic_DNA"/>
</dbReference>
<keyword evidence="3" id="KW-0964">Secreted</keyword>
<evidence type="ECO:0000256" key="4">
    <source>
        <dbReference type="SAM" id="SignalP"/>
    </source>
</evidence>
<dbReference type="InterPro" id="IPR036908">
    <property type="entry name" value="RlpA-like_sf"/>
</dbReference>
<comment type="subcellular location">
    <subcellularLocation>
        <location evidence="1">Secreted</location>
    </subcellularLocation>
</comment>
<evidence type="ECO:0000256" key="2">
    <source>
        <dbReference type="ARBA" id="ARBA00010421"/>
    </source>
</evidence>